<sequence length="107" mass="12888">MEFQYLIVFPLCSETQANHTYDSGIIYRYILGRLHNFFVSVSLHRHSISKFGFEFLMTVFFRQVRLLLLKYQKLGHKLRYVCRNIVSYHHFLKIHLPHIDKLVCLCP</sequence>
<gene>
    <name evidence="1" type="primary">YBL0731</name>
</gene>
<reference evidence="1" key="1">
    <citation type="journal article" date="1995" name="Yeast">
        <title>Sequence analysis of a 78.6 kb segment of the left end of Saccharomyces cerevisiae chromosome II.</title>
        <authorList>
            <person name="Obermaier B."/>
            <person name="Gassenhuber J."/>
            <person name="Piravandi E."/>
            <person name="Domdey H."/>
        </authorList>
    </citation>
    <scope>NUCLEOTIDE SEQUENCE</scope>
    <source>
        <strain evidence="1">S 288c</strain>
    </source>
</reference>
<protein>
    <submittedName>
        <fullName evidence="1">E-107 protein</fullName>
    </submittedName>
</protein>
<name>E9PA58_YEASX</name>
<dbReference type="AlphaFoldDB" id="E9PA58"/>
<dbReference type="EMBL" id="X79489">
    <property type="protein sequence ID" value="CAA56031.1"/>
    <property type="molecule type" value="Genomic_DNA"/>
</dbReference>
<evidence type="ECO:0000313" key="1">
    <source>
        <dbReference type="EMBL" id="CAA56031.1"/>
    </source>
</evidence>
<organism evidence="1">
    <name type="scientific">Saccharomyces cerevisiae</name>
    <name type="common">Baker's yeast</name>
    <dbReference type="NCBI Taxonomy" id="4932"/>
    <lineage>
        <taxon>Eukaryota</taxon>
        <taxon>Fungi</taxon>
        <taxon>Dikarya</taxon>
        <taxon>Ascomycota</taxon>
        <taxon>Saccharomycotina</taxon>
        <taxon>Saccharomycetes</taxon>
        <taxon>Saccharomycetales</taxon>
        <taxon>Saccharomycetaceae</taxon>
        <taxon>Saccharomyces</taxon>
    </lineage>
</organism>
<proteinExistence type="predicted"/>
<accession>E9PA58</accession>